<reference evidence="2 3" key="1">
    <citation type="submission" date="2020-08" db="EMBL/GenBank/DDBJ databases">
        <title>Functional genomics of gut bacteria from endangered species of beetles.</title>
        <authorList>
            <person name="Carlos-Shanley C."/>
        </authorList>
    </citation>
    <scope>NUCLEOTIDE SEQUENCE [LARGE SCALE GENOMIC DNA]</scope>
    <source>
        <strain evidence="2 3">S00198</strain>
    </source>
</reference>
<dbReference type="Gene3D" id="3.10.450.50">
    <property type="match status" value="1"/>
</dbReference>
<name>A0A7X0PG55_9BURK</name>
<comment type="caution">
    <text evidence="2">The sequence shown here is derived from an EMBL/GenBank/DDBJ whole genome shotgun (WGS) entry which is preliminary data.</text>
</comment>
<keyword evidence="3" id="KW-1185">Reference proteome</keyword>
<organism evidence="2 3">
    <name type="scientific">Acidovorax soli</name>
    <dbReference type="NCBI Taxonomy" id="592050"/>
    <lineage>
        <taxon>Bacteria</taxon>
        <taxon>Pseudomonadati</taxon>
        <taxon>Pseudomonadota</taxon>
        <taxon>Betaproteobacteria</taxon>
        <taxon>Burkholderiales</taxon>
        <taxon>Comamonadaceae</taxon>
        <taxon>Acidovorax</taxon>
    </lineage>
</organism>
<dbReference type="AlphaFoldDB" id="A0A7X0PG55"/>
<dbReference type="EMBL" id="JACHLK010000008">
    <property type="protein sequence ID" value="MBB6561251.1"/>
    <property type="molecule type" value="Genomic_DNA"/>
</dbReference>
<proteinExistence type="predicted"/>
<sequence>MHPNAQTLQRFYTAFGQLDHATMQACYAPDATFDDEAFSLKGREQIGGMWRMLATATSKNGREHWKLESSGIEADDKTGRAHWEAHYLFSATGRKVHNIIDGTFTFTPEGLIATHRDRFNFWRWSRQALGTPGLLLGWSPSLKRKVRSTAAGNLAKFLAQEKK</sequence>
<evidence type="ECO:0000259" key="1">
    <source>
        <dbReference type="Pfam" id="PF12680"/>
    </source>
</evidence>
<evidence type="ECO:0000313" key="3">
    <source>
        <dbReference type="Proteomes" id="UP000575083"/>
    </source>
</evidence>
<feature type="domain" description="SnoaL-like" evidence="1">
    <location>
        <begin position="9"/>
        <end position="113"/>
    </location>
</feature>
<dbReference type="RefSeq" id="WP_184860110.1">
    <property type="nucleotide sequence ID" value="NZ_JACHLK010000008.1"/>
</dbReference>
<dbReference type="SUPFAM" id="SSF54427">
    <property type="entry name" value="NTF2-like"/>
    <property type="match status" value="1"/>
</dbReference>
<dbReference type="Pfam" id="PF12680">
    <property type="entry name" value="SnoaL_2"/>
    <property type="match status" value="1"/>
</dbReference>
<dbReference type="InterPro" id="IPR037401">
    <property type="entry name" value="SnoaL-like"/>
</dbReference>
<accession>A0A7X0PG55</accession>
<gene>
    <name evidence="2" type="ORF">HNP48_003944</name>
</gene>
<dbReference type="Proteomes" id="UP000575083">
    <property type="component" value="Unassembled WGS sequence"/>
</dbReference>
<evidence type="ECO:0000313" key="2">
    <source>
        <dbReference type="EMBL" id="MBB6561251.1"/>
    </source>
</evidence>
<dbReference type="InterPro" id="IPR032710">
    <property type="entry name" value="NTF2-like_dom_sf"/>
</dbReference>
<protein>
    <recommendedName>
        <fullName evidence="1">SnoaL-like domain-containing protein</fullName>
    </recommendedName>
</protein>